<dbReference type="SUPFAM" id="SSF50729">
    <property type="entry name" value="PH domain-like"/>
    <property type="match status" value="1"/>
</dbReference>
<evidence type="ECO:0000256" key="6">
    <source>
        <dbReference type="ARBA" id="ARBA00023242"/>
    </source>
</evidence>
<dbReference type="SUPFAM" id="SSF140383">
    <property type="entry name" value="BSD domain-like"/>
    <property type="match status" value="2"/>
</dbReference>
<evidence type="ECO:0000259" key="8">
    <source>
        <dbReference type="PROSITE" id="PS50858"/>
    </source>
</evidence>
<feature type="domain" description="BSD" evidence="8">
    <location>
        <begin position="190"/>
        <end position="242"/>
    </location>
</feature>
<evidence type="ECO:0000256" key="7">
    <source>
        <dbReference type="SAM" id="MobiDB-lite"/>
    </source>
</evidence>
<keyword evidence="4" id="KW-0805">Transcription regulation</keyword>
<dbReference type="SMART" id="SM00751">
    <property type="entry name" value="BSD"/>
    <property type="match status" value="2"/>
</dbReference>
<dbReference type="InterPro" id="IPR027079">
    <property type="entry name" value="Tfb1/GTF2H1"/>
</dbReference>
<name>A0A1I7WMU0_HETBA</name>
<accession>A0A1I7WMU0</accession>
<dbReference type="GO" id="GO:0006289">
    <property type="term" value="P:nucleotide-excision repair"/>
    <property type="evidence" value="ECO:0007669"/>
    <property type="project" value="InterPro"/>
</dbReference>
<keyword evidence="6" id="KW-0539">Nucleus</keyword>
<dbReference type="Gene3D" id="6.10.140.1200">
    <property type="match status" value="1"/>
</dbReference>
<organism evidence="9 10">
    <name type="scientific">Heterorhabditis bacteriophora</name>
    <name type="common">Entomopathogenic nematode worm</name>
    <dbReference type="NCBI Taxonomy" id="37862"/>
    <lineage>
        <taxon>Eukaryota</taxon>
        <taxon>Metazoa</taxon>
        <taxon>Ecdysozoa</taxon>
        <taxon>Nematoda</taxon>
        <taxon>Chromadorea</taxon>
        <taxon>Rhabditida</taxon>
        <taxon>Rhabditina</taxon>
        <taxon>Rhabditomorpha</taxon>
        <taxon>Strongyloidea</taxon>
        <taxon>Heterorhabditidae</taxon>
        <taxon>Heterorhabditis</taxon>
    </lineage>
</organism>
<comment type="subcellular location">
    <subcellularLocation>
        <location evidence="1">Nucleus</location>
    </subcellularLocation>
</comment>
<dbReference type="PANTHER" id="PTHR12856">
    <property type="entry name" value="TRANSCRIPTION INITIATION FACTOR IIH-RELATED"/>
    <property type="match status" value="1"/>
</dbReference>
<dbReference type="Pfam" id="PF03909">
    <property type="entry name" value="BSD"/>
    <property type="match status" value="1"/>
</dbReference>
<dbReference type="CDD" id="cd13229">
    <property type="entry name" value="PH_TFIIH"/>
    <property type="match status" value="1"/>
</dbReference>
<dbReference type="Gene3D" id="2.30.29.30">
    <property type="entry name" value="Pleckstrin-homology domain (PH domain)/Phosphotyrosine-binding domain (PTB)"/>
    <property type="match status" value="1"/>
</dbReference>
<keyword evidence="5" id="KW-0804">Transcription</keyword>
<sequence>MTDELLLSLDHVKYRKPGEGRSPIGRLMLYREHVEWHDNTGSDILYVKFIQIKGQRVSPPNKSKVQLQLCLQNDDQATFVFLNPSLDKDGLVKERDLVKETLQQALIAHRAKVNQLASSNEQGSKTAELKEKERLLMQSKQLEQLYRHLVATKLITAQEFWTDYYKTTGIIEDKTGVSGAFLANIVQQEGSNGIKLNLNTEIIQAIFNTYPTVETKHLELVPHEMTETQFWSKFFQSHYFHREREVLPNPNDPFAECVRMDEVEMDKLNQDGVTRKRFDLEHLDDYIFKDFIAKPESSKGTQNGNLVRRCNYLSERILSCLKSVTSYENGDTTTKPSGFAMLNRIIEEEECRLESADLIENQEDPERQEVLIGAAHQGVNRCYPPEEAEHYKRLVLNVLDNSSDPNGDTNSTDDTSDWGMSSDDLAELRAIHEAVAELLKHFWMCFPPLSPELEAKIERMERTLRNYEAVQLSEASRNFGKENVQHCFDMISRAHTRYQAYAERKIARSQ</sequence>
<dbReference type="InterPro" id="IPR011993">
    <property type="entry name" value="PH-like_dom_sf"/>
</dbReference>
<dbReference type="GO" id="GO:0006351">
    <property type="term" value="P:DNA-templated transcription"/>
    <property type="evidence" value="ECO:0007669"/>
    <property type="project" value="InterPro"/>
</dbReference>
<evidence type="ECO:0000256" key="1">
    <source>
        <dbReference type="ARBA" id="ARBA00004123"/>
    </source>
</evidence>
<dbReference type="Gene3D" id="1.10.3970.10">
    <property type="entry name" value="BSD domain"/>
    <property type="match status" value="1"/>
</dbReference>
<evidence type="ECO:0000256" key="5">
    <source>
        <dbReference type="ARBA" id="ARBA00023163"/>
    </source>
</evidence>
<dbReference type="PROSITE" id="PS50858">
    <property type="entry name" value="BSD"/>
    <property type="match status" value="2"/>
</dbReference>
<dbReference type="InterPro" id="IPR005607">
    <property type="entry name" value="BSD_dom"/>
</dbReference>
<dbReference type="Pfam" id="PF08567">
    <property type="entry name" value="PH_TFIIH"/>
    <property type="match status" value="1"/>
</dbReference>
<dbReference type="Proteomes" id="UP000095283">
    <property type="component" value="Unplaced"/>
</dbReference>
<evidence type="ECO:0000256" key="4">
    <source>
        <dbReference type="ARBA" id="ARBA00023015"/>
    </source>
</evidence>
<evidence type="ECO:0000256" key="3">
    <source>
        <dbReference type="ARBA" id="ARBA00022737"/>
    </source>
</evidence>
<keyword evidence="3" id="KW-0677">Repeat</keyword>
<dbReference type="GO" id="GO:0000439">
    <property type="term" value="C:transcription factor TFIIH core complex"/>
    <property type="evidence" value="ECO:0007669"/>
    <property type="project" value="InterPro"/>
</dbReference>
<dbReference type="InterPro" id="IPR013876">
    <property type="entry name" value="TFIIH_BTF_p62_N"/>
</dbReference>
<evidence type="ECO:0000313" key="9">
    <source>
        <dbReference type="Proteomes" id="UP000095283"/>
    </source>
</evidence>
<dbReference type="AlphaFoldDB" id="A0A1I7WMU0"/>
<evidence type="ECO:0000313" key="10">
    <source>
        <dbReference type="WBParaSite" id="Hba_06461"/>
    </source>
</evidence>
<protein>
    <submittedName>
        <fullName evidence="10">BSD domain-containing protein</fullName>
    </submittedName>
</protein>
<dbReference type="WBParaSite" id="Hba_06461">
    <property type="protein sequence ID" value="Hba_06461"/>
    <property type="gene ID" value="Hba_06461"/>
</dbReference>
<proteinExistence type="inferred from homology"/>
<dbReference type="InterPro" id="IPR035925">
    <property type="entry name" value="BSD_dom_sf"/>
</dbReference>
<reference evidence="10" key="1">
    <citation type="submission" date="2016-11" db="UniProtKB">
        <authorList>
            <consortium name="WormBaseParasite"/>
        </authorList>
    </citation>
    <scope>IDENTIFICATION</scope>
</reference>
<feature type="compositionally biased region" description="Low complexity" evidence="7">
    <location>
        <begin position="400"/>
        <end position="413"/>
    </location>
</feature>
<evidence type="ECO:0000256" key="2">
    <source>
        <dbReference type="ARBA" id="ARBA00009448"/>
    </source>
</evidence>
<feature type="region of interest" description="Disordered" evidence="7">
    <location>
        <begin position="399"/>
        <end position="419"/>
    </location>
</feature>
<feature type="domain" description="BSD" evidence="8">
    <location>
        <begin position="117"/>
        <end position="172"/>
    </location>
</feature>
<keyword evidence="9" id="KW-1185">Reference proteome</keyword>
<comment type="similarity">
    <text evidence="2">Belongs to the TFB1 family.</text>
</comment>